<evidence type="ECO:0000256" key="4">
    <source>
        <dbReference type="SAM" id="SignalP"/>
    </source>
</evidence>
<proteinExistence type="predicted"/>
<name>A0A8E0KLU5_9CAUL</name>
<keyword evidence="6" id="KW-0282">Flagellum</keyword>
<keyword evidence="2 4" id="KW-0732">Signal</keyword>
<keyword evidence="6" id="KW-0966">Cell projection</keyword>
<dbReference type="Pfam" id="PF13144">
    <property type="entry name" value="ChapFlgA"/>
    <property type="match status" value="1"/>
</dbReference>
<feature type="chain" id="PRO_5034125948" evidence="4">
    <location>
        <begin position="22"/>
        <end position="255"/>
    </location>
</feature>
<keyword evidence="6" id="KW-0969">Cilium</keyword>
<keyword evidence="7" id="KW-1185">Reference proteome</keyword>
<sequence>MGGAALAALIIAVVAATPALSSPVSLSANPMDDDGRITLGELFDGAGSASSVVVARRSGPTAVLDAGQIQAAAARAGLHWSNPDGLRRIVVRQGSAGASLTQTSAPAGRPGATVEVLTYARSLASGDVVQPEDVVWSQVQAHQAPAGAPQDAAEVIGLSARRAMRAGAPVQSRDLTAPEVIARGDMVQVAFISGGVRLTVTGRATRNAAMGEPVIVTNLDSGRAIDAVAVGPGQAVAGPAARAARANPQQFAALR</sequence>
<reference evidence="7" key="1">
    <citation type="journal article" date="2013" name="Genome Announc.">
        <title>Draft Genome Sequence of the Dimorphic Prosthecate Bacterium Brevundimonas abyssalis TAR-001T.</title>
        <authorList>
            <person name="Tsubouchi T."/>
            <person name="Nishi S."/>
            <person name="Usui K."/>
            <person name="Shimane Y."/>
            <person name="Takaki Y."/>
            <person name="Maruyama T."/>
            <person name="Hatada Y."/>
        </authorList>
    </citation>
    <scope>NUCLEOTIDE SEQUENCE [LARGE SCALE GENOMIC DNA]</scope>
    <source>
        <strain evidence="7">TAR-001</strain>
    </source>
</reference>
<comment type="subcellular location">
    <subcellularLocation>
        <location evidence="1">Periplasm</location>
    </subcellularLocation>
</comment>
<dbReference type="GO" id="GO:0044780">
    <property type="term" value="P:bacterial-type flagellum assembly"/>
    <property type="evidence" value="ECO:0007669"/>
    <property type="project" value="InterPro"/>
</dbReference>
<dbReference type="InterPro" id="IPR013974">
    <property type="entry name" value="SAF"/>
</dbReference>
<feature type="signal peptide" evidence="4">
    <location>
        <begin position="1"/>
        <end position="21"/>
    </location>
</feature>
<dbReference type="SMART" id="SM00858">
    <property type="entry name" value="SAF"/>
    <property type="match status" value="1"/>
</dbReference>
<dbReference type="PANTHER" id="PTHR36307">
    <property type="entry name" value="FLAGELLA BASAL BODY P-RING FORMATION PROTEIN FLGA"/>
    <property type="match status" value="1"/>
</dbReference>
<evidence type="ECO:0000313" key="6">
    <source>
        <dbReference type="EMBL" id="GAD58787.1"/>
    </source>
</evidence>
<dbReference type="InterPro" id="IPR039246">
    <property type="entry name" value="Flagellar_FlgA"/>
</dbReference>
<comment type="caution">
    <text evidence="6">The sequence shown here is derived from an EMBL/GenBank/DDBJ whole genome shotgun (WGS) entry which is preliminary data.</text>
</comment>
<dbReference type="Gene3D" id="2.30.30.760">
    <property type="match status" value="1"/>
</dbReference>
<dbReference type="InterPro" id="IPR017585">
    <property type="entry name" value="SAF_FlgA"/>
</dbReference>
<feature type="domain" description="SAF" evidence="5">
    <location>
        <begin position="114"/>
        <end position="176"/>
    </location>
</feature>
<dbReference type="PANTHER" id="PTHR36307:SF1">
    <property type="entry name" value="FLAGELLA BASAL BODY P-RING FORMATION PROTEIN FLGA"/>
    <property type="match status" value="1"/>
</dbReference>
<dbReference type="EMBL" id="BATC01000012">
    <property type="protein sequence ID" value="GAD58787.1"/>
    <property type="molecule type" value="Genomic_DNA"/>
</dbReference>
<organism evidence="6 7">
    <name type="scientific">Brevundimonas abyssalis TAR-001</name>
    <dbReference type="NCBI Taxonomy" id="1391729"/>
    <lineage>
        <taxon>Bacteria</taxon>
        <taxon>Pseudomonadati</taxon>
        <taxon>Pseudomonadota</taxon>
        <taxon>Alphaproteobacteria</taxon>
        <taxon>Caulobacterales</taxon>
        <taxon>Caulobacteraceae</taxon>
        <taxon>Brevundimonas</taxon>
    </lineage>
</organism>
<keyword evidence="3" id="KW-0574">Periplasm</keyword>
<evidence type="ECO:0000256" key="3">
    <source>
        <dbReference type="ARBA" id="ARBA00022764"/>
    </source>
</evidence>
<evidence type="ECO:0000256" key="1">
    <source>
        <dbReference type="ARBA" id="ARBA00004418"/>
    </source>
</evidence>
<dbReference type="Gene3D" id="3.90.1210.10">
    <property type="entry name" value="Antifreeze-like/N-acetylneuraminic acid synthase C-terminal domain"/>
    <property type="match status" value="1"/>
</dbReference>
<dbReference type="GO" id="GO:0042597">
    <property type="term" value="C:periplasmic space"/>
    <property type="evidence" value="ECO:0007669"/>
    <property type="project" value="UniProtKB-SubCell"/>
</dbReference>
<evidence type="ECO:0000313" key="7">
    <source>
        <dbReference type="Proteomes" id="UP000016569"/>
    </source>
</evidence>
<gene>
    <name evidence="6" type="ORF">MBEBAB_1037</name>
</gene>
<protein>
    <submittedName>
        <fullName evidence="6">Flagellar basal-body P-ring formation protein flgA</fullName>
    </submittedName>
</protein>
<dbReference type="NCBIfam" id="TIGR03170">
    <property type="entry name" value="flgA_cterm"/>
    <property type="match status" value="1"/>
</dbReference>
<accession>A0A8E0KLU5</accession>
<evidence type="ECO:0000259" key="5">
    <source>
        <dbReference type="SMART" id="SM00858"/>
    </source>
</evidence>
<dbReference type="CDD" id="cd11614">
    <property type="entry name" value="SAF_CpaB_FlgA_like"/>
    <property type="match status" value="1"/>
</dbReference>
<evidence type="ECO:0000256" key="2">
    <source>
        <dbReference type="ARBA" id="ARBA00022729"/>
    </source>
</evidence>
<dbReference type="AlphaFoldDB" id="A0A8E0KLU5"/>
<dbReference type="Proteomes" id="UP000016569">
    <property type="component" value="Unassembled WGS sequence"/>
</dbReference>